<dbReference type="GO" id="GO:0004725">
    <property type="term" value="F:protein tyrosine phosphatase activity"/>
    <property type="evidence" value="ECO:0000318"/>
    <property type="project" value="GO_Central"/>
</dbReference>
<dbReference type="InParanoid" id="A9V6T9"/>
<dbReference type="SUPFAM" id="SSF52799">
    <property type="entry name" value="(Phosphotyrosine protein) phosphatases II"/>
    <property type="match status" value="1"/>
</dbReference>
<dbReference type="SMART" id="SM00404">
    <property type="entry name" value="PTPc_motif"/>
    <property type="match status" value="1"/>
</dbReference>
<feature type="domain" description="Tyrosine specific protein phosphatases" evidence="3">
    <location>
        <begin position="232"/>
        <end position="308"/>
    </location>
</feature>
<dbReference type="PRINTS" id="PR00700">
    <property type="entry name" value="PRTYPHPHTASE"/>
</dbReference>
<organism evidence="4 5">
    <name type="scientific">Monosiga brevicollis</name>
    <name type="common">Choanoflagellate</name>
    <dbReference type="NCBI Taxonomy" id="81824"/>
    <lineage>
        <taxon>Eukaryota</taxon>
        <taxon>Choanoflagellata</taxon>
        <taxon>Craspedida</taxon>
        <taxon>Salpingoecidae</taxon>
        <taxon>Monosiga</taxon>
    </lineage>
</organism>
<feature type="region of interest" description="Disordered" evidence="1">
    <location>
        <begin position="1"/>
        <end position="20"/>
    </location>
</feature>
<dbReference type="STRING" id="81824.A9V6T9"/>
<dbReference type="Gene3D" id="3.90.190.10">
    <property type="entry name" value="Protein tyrosine phosphatase superfamily"/>
    <property type="match status" value="1"/>
</dbReference>
<feature type="region of interest" description="Disordered" evidence="1">
    <location>
        <begin position="503"/>
        <end position="576"/>
    </location>
</feature>
<dbReference type="InterPro" id="IPR003595">
    <property type="entry name" value="Tyr_Pase_cat"/>
</dbReference>
<feature type="region of interest" description="Disordered" evidence="1">
    <location>
        <begin position="604"/>
        <end position="649"/>
    </location>
</feature>
<dbReference type="SMART" id="SM00194">
    <property type="entry name" value="PTPc"/>
    <property type="match status" value="1"/>
</dbReference>
<proteinExistence type="predicted"/>
<dbReference type="PANTHER" id="PTHR19134">
    <property type="entry name" value="RECEPTOR-TYPE TYROSINE-PROTEIN PHOSPHATASE"/>
    <property type="match status" value="1"/>
</dbReference>
<dbReference type="AlphaFoldDB" id="A9V6T9"/>
<keyword evidence="5" id="KW-1185">Reference proteome</keyword>
<gene>
    <name evidence="4" type="ORF">MONBRDRAFT_38265</name>
</gene>
<dbReference type="GO" id="GO:0007165">
    <property type="term" value="P:signal transduction"/>
    <property type="evidence" value="ECO:0000318"/>
    <property type="project" value="GO_Central"/>
</dbReference>
<dbReference type="CDD" id="cd00047">
    <property type="entry name" value="PTPc"/>
    <property type="match status" value="1"/>
</dbReference>
<dbReference type="InterPro" id="IPR050348">
    <property type="entry name" value="Protein-Tyr_Phosphatase"/>
</dbReference>
<feature type="region of interest" description="Disordered" evidence="1">
    <location>
        <begin position="401"/>
        <end position="433"/>
    </location>
</feature>
<evidence type="ECO:0000259" key="3">
    <source>
        <dbReference type="PROSITE" id="PS50056"/>
    </source>
</evidence>
<dbReference type="FunFam" id="3.90.190.10:FF:000212">
    <property type="entry name" value="Predicted protein"/>
    <property type="match status" value="1"/>
</dbReference>
<evidence type="ECO:0008006" key="6">
    <source>
        <dbReference type="Google" id="ProtNLM"/>
    </source>
</evidence>
<evidence type="ECO:0000259" key="2">
    <source>
        <dbReference type="PROSITE" id="PS50055"/>
    </source>
</evidence>
<dbReference type="Proteomes" id="UP000001357">
    <property type="component" value="Unassembled WGS sequence"/>
</dbReference>
<feature type="region of interest" description="Disordered" evidence="1">
    <location>
        <begin position="347"/>
        <end position="377"/>
    </location>
</feature>
<protein>
    <recommendedName>
        <fullName evidence="6">Protein-tyrosine-phosphatase</fullName>
    </recommendedName>
</protein>
<dbReference type="KEGG" id="mbr:MONBRDRAFT_38265"/>
<accession>A9V6T9</accession>
<dbReference type="PANTHER" id="PTHR19134:SF553">
    <property type="entry name" value="TYROSINE-PROTEIN PHOSPHATASE 10D-RELATED"/>
    <property type="match status" value="1"/>
</dbReference>
<dbReference type="InterPro" id="IPR000242">
    <property type="entry name" value="PTP_cat"/>
</dbReference>
<feature type="compositionally biased region" description="Low complexity" evidence="1">
    <location>
        <begin position="7"/>
        <end position="20"/>
    </location>
</feature>
<dbReference type="PROSITE" id="PS50055">
    <property type="entry name" value="TYR_PHOSPHATASE_PTP"/>
    <property type="match status" value="1"/>
</dbReference>
<dbReference type="GeneID" id="5893654"/>
<dbReference type="InterPro" id="IPR029021">
    <property type="entry name" value="Prot-tyrosine_phosphatase-like"/>
</dbReference>
<evidence type="ECO:0000256" key="1">
    <source>
        <dbReference type="SAM" id="MobiDB-lite"/>
    </source>
</evidence>
<dbReference type="PROSITE" id="PS50056">
    <property type="entry name" value="TYR_PHOSPHATASE_2"/>
    <property type="match status" value="1"/>
</dbReference>
<feature type="compositionally biased region" description="Low complexity" evidence="1">
    <location>
        <begin position="532"/>
        <end position="543"/>
    </location>
</feature>
<dbReference type="InterPro" id="IPR000387">
    <property type="entry name" value="Tyr_Pase_dom"/>
</dbReference>
<reference evidence="4 5" key="1">
    <citation type="journal article" date="2008" name="Nature">
        <title>The genome of the choanoflagellate Monosiga brevicollis and the origin of metazoans.</title>
        <authorList>
            <consortium name="JGI Sequencing"/>
            <person name="King N."/>
            <person name="Westbrook M.J."/>
            <person name="Young S.L."/>
            <person name="Kuo A."/>
            <person name="Abedin M."/>
            <person name="Chapman J."/>
            <person name="Fairclough S."/>
            <person name="Hellsten U."/>
            <person name="Isogai Y."/>
            <person name="Letunic I."/>
            <person name="Marr M."/>
            <person name="Pincus D."/>
            <person name="Putnam N."/>
            <person name="Rokas A."/>
            <person name="Wright K.J."/>
            <person name="Zuzow R."/>
            <person name="Dirks W."/>
            <person name="Good M."/>
            <person name="Goodstein D."/>
            <person name="Lemons D."/>
            <person name="Li W."/>
            <person name="Lyons J.B."/>
            <person name="Morris A."/>
            <person name="Nichols S."/>
            <person name="Richter D.J."/>
            <person name="Salamov A."/>
            <person name="Bork P."/>
            <person name="Lim W.A."/>
            <person name="Manning G."/>
            <person name="Miller W.T."/>
            <person name="McGinnis W."/>
            <person name="Shapiro H."/>
            <person name="Tjian R."/>
            <person name="Grigoriev I.V."/>
            <person name="Rokhsar D."/>
        </authorList>
    </citation>
    <scope>NUCLEOTIDE SEQUENCE [LARGE SCALE GENOMIC DNA]</scope>
    <source>
        <strain evidence="5">MX1 / ATCC 50154</strain>
    </source>
</reference>
<evidence type="ECO:0000313" key="4">
    <source>
        <dbReference type="EMBL" id="EDQ86792.1"/>
    </source>
</evidence>
<feature type="domain" description="Tyrosine-protein phosphatase" evidence="2">
    <location>
        <begin position="75"/>
        <end position="317"/>
    </location>
</feature>
<dbReference type="Pfam" id="PF00102">
    <property type="entry name" value="Y_phosphatase"/>
    <property type="match status" value="1"/>
</dbReference>
<evidence type="ECO:0000313" key="5">
    <source>
        <dbReference type="Proteomes" id="UP000001357"/>
    </source>
</evidence>
<dbReference type="eggNOG" id="KOG0789">
    <property type="taxonomic scope" value="Eukaryota"/>
</dbReference>
<feature type="compositionally biased region" description="Acidic residues" evidence="1">
    <location>
        <begin position="363"/>
        <end position="377"/>
    </location>
</feature>
<sequence length="795" mass="84974">MPKLRRSGSSNSLASLTSRGSQKIHVPAVKGSDFLEPAEMQERGTFHIAPLDTARFKRISQNVQPHSAVPEAVRNKRFNRHMDVLPHPETRVQLPTIGNDPASAYINANYVHGPSGSDREYICAMGPLPATLKNWWRMIWQEKVTCILMATGLVEKGTKKCERYWAPKPGQKVKVADMFVRTLATSQGDGYVRTLLEIEHTSGESRKVMHFWYNTWPDHGVPRTPDGKPDASNLLYMIRDSKRSEKELNQGGPVLTHCSAGVGRSGTIIALDYICRLLETNKHADLNLVIEEIRRDRVALVQHPQQYELAHAGAILYAQYVQANLDVDERAINAPFLLQATPQGSADAMSVKGISPSPAPAAADDDDLDDNAVDDDGVYGAPVNAAAATASSAPVAPAASAESSYGAPVPSSATQASSPYGAPVTTAAGNPDDNLVYGAPVQGSATGATASGMPPANAGMPASDDLVYGAPVQSSAAAGAEPAEYSVMTGTVVAQMISTYESADDPTRVPEGAVRTPVTQPNNLIYGDEGSAAAATTPAPTATSQPTYGNDDPAANPEQMEEIYGNDNPANNPEQMEEIYGNDIPANNPEQMEDIYGTADAPTAVQGASPKGTVPEGDDGYGFFAGGTTDEPDRASPNSKRQQKESQAALLQAEREQLEAMIRRCKQSKSEAERNAKAIKQRMQAKEEEIRDLTERINHAQSSQLAMREELMRQKMEGRAQVVVQALGLTPSTSAAKERQAKLMMMCLSPAKSGGRVATAGPRTIVSDKKANEAAKEAAADELTLLSAAAIAYRV</sequence>
<dbReference type="EMBL" id="CH991563">
    <property type="protein sequence ID" value="EDQ86792.1"/>
    <property type="molecule type" value="Genomic_DNA"/>
</dbReference>
<dbReference type="RefSeq" id="XP_001748337.1">
    <property type="nucleotide sequence ID" value="XM_001748285.1"/>
</dbReference>
<name>A9V6T9_MONBE</name>